<dbReference type="CDD" id="cd15502">
    <property type="entry name" value="PHD_Phf1p_Phf2p_like"/>
    <property type="match status" value="1"/>
</dbReference>
<dbReference type="InterPro" id="IPR019786">
    <property type="entry name" value="Zinc_finger_PHD-type_CS"/>
</dbReference>
<feature type="compositionally biased region" description="Polar residues" evidence="8">
    <location>
        <begin position="752"/>
        <end position="771"/>
    </location>
</feature>
<dbReference type="SUPFAM" id="SSF57903">
    <property type="entry name" value="FYVE/PHD zinc finger"/>
    <property type="match status" value="1"/>
</dbReference>
<evidence type="ECO:0000256" key="8">
    <source>
        <dbReference type="SAM" id="MobiDB-lite"/>
    </source>
</evidence>
<keyword evidence="3" id="KW-0479">Metal-binding</keyword>
<feature type="compositionally biased region" description="Acidic residues" evidence="8">
    <location>
        <begin position="550"/>
        <end position="560"/>
    </location>
</feature>
<feature type="signal peptide" evidence="10">
    <location>
        <begin position="1"/>
        <end position="23"/>
    </location>
</feature>
<feature type="transmembrane region" description="Helical" evidence="9">
    <location>
        <begin position="124"/>
        <end position="148"/>
    </location>
</feature>
<evidence type="ECO:0000256" key="7">
    <source>
        <dbReference type="ARBA" id="ARBA00023136"/>
    </source>
</evidence>
<feature type="compositionally biased region" description="Polar residues" evidence="8">
    <location>
        <begin position="567"/>
        <end position="579"/>
    </location>
</feature>
<keyword evidence="2 9" id="KW-0812">Transmembrane</keyword>
<feature type="compositionally biased region" description="Low complexity" evidence="8">
    <location>
        <begin position="738"/>
        <end position="751"/>
    </location>
</feature>
<dbReference type="PROSITE" id="PS50016">
    <property type="entry name" value="ZF_PHD_2"/>
    <property type="match status" value="1"/>
</dbReference>
<dbReference type="GO" id="GO:0008270">
    <property type="term" value="F:zinc ion binding"/>
    <property type="evidence" value="ECO:0007669"/>
    <property type="project" value="UniProtKB-KW"/>
</dbReference>
<dbReference type="AlphaFoldDB" id="A0A6S6WFX4"/>
<dbReference type="GO" id="GO:0016020">
    <property type="term" value="C:membrane"/>
    <property type="evidence" value="ECO:0007669"/>
    <property type="project" value="UniProtKB-SubCell"/>
</dbReference>
<evidence type="ECO:0000256" key="10">
    <source>
        <dbReference type="SAM" id="SignalP"/>
    </source>
</evidence>
<dbReference type="InterPro" id="IPR011011">
    <property type="entry name" value="Znf_FYVE_PHD"/>
</dbReference>
<feature type="transmembrane region" description="Helical" evidence="9">
    <location>
        <begin position="168"/>
        <end position="186"/>
    </location>
</feature>
<feature type="transmembrane region" description="Helical" evidence="9">
    <location>
        <begin position="229"/>
        <end position="248"/>
    </location>
</feature>
<proteinExistence type="predicted"/>
<evidence type="ECO:0000256" key="2">
    <source>
        <dbReference type="ARBA" id="ARBA00022692"/>
    </source>
</evidence>
<reference evidence="11" key="1">
    <citation type="submission" date="2021-02" db="EMBL/GenBank/DDBJ databases">
        <authorList>
            <person name="Syme A R."/>
            <person name="Syme A R."/>
            <person name="Moolhuijzen P."/>
        </authorList>
    </citation>
    <scope>NUCLEOTIDE SEQUENCE</scope>
    <source>
        <strain evidence="11">W1-1</strain>
    </source>
</reference>
<dbReference type="InterPro" id="IPR019787">
    <property type="entry name" value="Znf_PHD-finger"/>
</dbReference>
<dbReference type="InterPro" id="IPR013083">
    <property type="entry name" value="Znf_RING/FYVE/PHD"/>
</dbReference>
<dbReference type="Gene3D" id="3.30.40.10">
    <property type="entry name" value="Zinc/RING finger domain, C3HC4 (zinc finger)"/>
    <property type="match status" value="1"/>
</dbReference>
<dbReference type="EMBL" id="HG992987">
    <property type="protein sequence ID" value="CAE7216009.1"/>
    <property type="molecule type" value="Genomic_DNA"/>
</dbReference>
<dbReference type="PROSITE" id="PS01359">
    <property type="entry name" value="ZF_PHD_1"/>
    <property type="match status" value="1"/>
</dbReference>
<keyword evidence="5" id="KW-0862">Zinc</keyword>
<evidence type="ECO:0000256" key="1">
    <source>
        <dbReference type="ARBA" id="ARBA00004141"/>
    </source>
</evidence>
<evidence type="ECO:0000256" key="4">
    <source>
        <dbReference type="ARBA" id="ARBA00022771"/>
    </source>
</evidence>
<comment type="subcellular location">
    <subcellularLocation>
        <location evidence="1">Membrane</location>
        <topology evidence="1">Multi-pass membrane protein</topology>
    </subcellularLocation>
</comment>
<feature type="chain" id="PRO_5043602128" evidence="10">
    <location>
        <begin position="24"/>
        <end position="870"/>
    </location>
</feature>
<accession>A0A6S6WFX4</accession>
<feature type="compositionally biased region" description="Basic residues" evidence="8">
    <location>
        <begin position="528"/>
        <end position="547"/>
    </location>
</feature>
<feature type="region of interest" description="Disordered" evidence="8">
    <location>
        <begin position="375"/>
        <end position="434"/>
    </location>
</feature>
<dbReference type="SUPFAM" id="SSF103481">
    <property type="entry name" value="Multidrug resistance efflux transporter EmrE"/>
    <property type="match status" value="2"/>
</dbReference>
<feature type="region of interest" description="Disordered" evidence="8">
    <location>
        <begin position="479"/>
        <end position="580"/>
    </location>
</feature>
<dbReference type="Proteomes" id="UP000472372">
    <property type="component" value="Chromosome 11"/>
</dbReference>
<keyword evidence="10" id="KW-0732">Signal</keyword>
<evidence type="ECO:0000313" key="12">
    <source>
        <dbReference type="Proteomes" id="UP000472372"/>
    </source>
</evidence>
<evidence type="ECO:0000313" key="11">
    <source>
        <dbReference type="EMBL" id="CAE7216009.1"/>
    </source>
</evidence>
<dbReference type="PANTHER" id="PTHR22911:SF6">
    <property type="entry name" value="SOLUTE CARRIER FAMILY 35 MEMBER G1"/>
    <property type="match status" value="1"/>
</dbReference>
<organism evidence="11 12">
    <name type="scientific">Pyrenophora teres f. teres</name>
    <dbReference type="NCBI Taxonomy" id="97479"/>
    <lineage>
        <taxon>Eukaryota</taxon>
        <taxon>Fungi</taxon>
        <taxon>Dikarya</taxon>
        <taxon>Ascomycota</taxon>
        <taxon>Pezizomycotina</taxon>
        <taxon>Dothideomycetes</taxon>
        <taxon>Pleosporomycetidae</taxon>
        <taxon>Pleosporales</taxon>
        <taxon>Pleosporineae</taxon>
        <taxon>Pleosporaceae</taxon>
        <taxon>Pyrenophora</taxon>
    </lineage>
</organism>
<sequence length="870" mass="93942">MLSKSSLLVLASQIFGVIIHSLAKSLSTTGKVDPQQILQIRMFITLSFNVLVLTYQYPEELPLGSSDIKHLLALRSLGGLCGSFGYYYSLQYLSLADATVLNLLSPLIGGIVTSQKFSSVRLGAAVVCLFGVGLVAKPALILDILHFGTEKEGPVIGSIAKDKSTGTGMIFAAIGVFGGVCTYFSLSKIGTRAHALAITNCYAISVLFVSTFCFLVVPGVNFNFHLSLLQLLILFIIGIFGALMENLFTMGMTLEKDSVAVYMAYLQAVLALIVDAVVWSNLPDLGSLIGSIIIVSALLVVEKHKMKEQKLIDTEMALAEMSFTPRDEFDPAYKAWWILDEEWYRVYVCLNMFLIVDELVQHNGRRRWWCTSRGARQSRMNPPNGANGQQGTGNGAPNEIGVAANMSGPAPSSHSTTPMPPASQMSSFPVNNTGATSAPSFPEYSASTAAILERLQGKSGHAAGSAAFEAKRAEILQSYVTSDKLPTPPPIMGPGRRGRGGRVGTPSGLKTEVGASPTGPPISGRGSGRGRGRGRGGRGGRGGKRKRSESEEESDNDDSDSNVSDSYTPLPTRTKSGRSVNKPVAFVPTIPEPVQGVKRRKSTKTLLAAKCKTCQRETDPSNNRIVFCDACSTAYHQYCHNPPIDNDVVTVLEKEWLCGPCTRAKQTVVEGSQDLVAVQNLSIDEKRAYFSTLPQHQLVDLLLTATVRHPELPIFPPNVRNLIPSASTIKPEPHQQTPSAPQRYPQYQAQPTSFHANGQTTASHTPQFSSHPHSEMDAAEVQLLGESSHQPSRTTIDLAGNQYDEDDGYDTDPPAHYPKAGNGLARTLRPESEDLNWLVDDNFEVFSHGWKGDGTGMGADGALDEGQKLV</sequence>
<evidence type="ECO:0000256" key="3">
    <source>
        <dbReference type="ARBA" id="ARBA00022723"/>
    </source>
</evidence>
<evidence type="ECO:0000256" key="9">
    <source>
        <dbReference type="SAM" id="Phobius"/>
    </source>
</evidence>
<dbReference type="Pfam" id="PF00628">
    <property type="entry name" value="PHD"/>
    <property type="match status" value="1"/>
</dbReference>
<keyword evidence="6 9" id="KW-1133">Transmembrane helix</keyword>
<evidence type="ECO:0000256" key="6">
    <source>
        <dbReference type="ARBA" id="ARBA00022989"/>
    </source>
</evidence>
<gene>
    <name evidence="11" type="ORF">PTTW11_10767</name>
</gene>
<feature type="transmembrane region" description="Helical" evidence="9">
    <location>
        <begin position="193"/>
        <end position="217"/>
    </location>
</feature>
<feature type="compositionally biased region" description="Polar residues" evidence="8">
    <location>
        <begin position="410"/>
        <end position="434"/>
    </location>
</feature>
<dbReference type="InterPro" id="IPR001965">
    <property type="entry name" value="Znf_PHD"/>
</dbReference>
<protein>
    <submittedName>
        <fullName evidence="11">PHD multi-domain protein</fullName>
    </submittedName>
</protein>
<feature type="region of interest" description="Disordered" evidence="8">
    <location>
        <begin position="725"/>
        <end position="775"/>
    </location>
</feature>
<feature type="transmembrane region" description="Helical" evidence="9">
    <location>
        <begin position="260"/>
        <end position="279"/>
    </location>
</feature>
<evidence type="ECO:0000256" key="5">
    <source>
        <dbReference type="ARBA" id="ARBA00022833"/>
    </source>
</evidence>
<keyword evidence="4" id="KW-0863">Zinc-finger</keyword>
<name>A0A6S6WFX4_9PLEO</name>
<dbReference type="SMART" id="SM00249">
    <property type="entry name" value="PHD"/>
    <property type="match status" value="1"/>
</dbReference>
<keyword evidence="7 9" id="KW-0472">Membrane</keyword>
<dbReference type="InterPro" id="IPR037185">
    <property type="entry name" value="EmrE-like"/>
</dbReference>
<dbReference type="PANTHER" id="PTHR22911">
    <property type="entry name" value="ACYL-MALONYL CONDENSING ENZYME-RELATED"/>
    <property type="match status" value="1"/>
</dbReference>